<accession>A0A8S5PZV1</accession>
<proteinExistence type="predicted"/>
<organism evidence="1">
    <name type="scientific">CrAss-like virus sp. ctjK323</name>
    <dbReference type="NCBI Taxonomy" id="2825839"/>
    <lineage>
        <taxon>Viruses</taxon>
        <taxon>Duplodnaviria</taxon>
        <taxon>Heunggongvirae</taxon>
        <taxon>Uroviricota</taxon>
        <taxon>Caudoviricetes</taxon>
        <taxon>Crassvirales</taxon>
    </lineage>
</organism>
<dbReference type="EMBL" id="BK015552">
    <property type="protein sequence ID" value="DAE12442.1"/>
    <property type="molecule type" value="Genomic_DNA"/>
</dbReference>
<reference evidence="1" key="1">
    <citation type="journal article" date="2021" name="Proc. Natl. Acad. Sci. U.S.A.">
        <title>A Catalog of Tens of Thousands of Viruses from Human Metagenomes Reveals Hidden Associations with Chronic Diseases.</title>
        <authorList>
            <person name="Tisza M.J."/>
            <person name="Buck C.B."/>
        </authorList>
    </citation>
    <scope>NUCLEOTIDE SEQUENCE</scope>
    <source>
        <strain evidence="1">CtjK323</strain>
    </source>
</reference>
<protein>
    <submittedName>
        <fullName evidence="1">Uncharacterized protein</fullName>
    </submittedName>
</protein>
<evidence type="ECO:0000313" key="1">
    <source>
        <dbReference type="EMBL" id="DAE12442.1"/>
    </source>
</evidence>
<sequence>MKYTVNQLYQHLFEKPLSIYEIFKGFFGEDFVDIQTHQGRKLTSFKEYLCAKICDETSFSNEAIEEICNQSFEVTEEQLTDLENTVKDKRFIIYVWWPRVTVTNEYNKSVNIQDLYAKIEIQNDGTIPYECNGFRLNRATYTREQFMSGYMHSHINIIPKNNFTQFQIPCLGRGPIISTIGTLKNDYDEVTWMLFCQELSMYVTVESIAGGPYHRMETIGNVSQNLMYSGYTFDYAGKADFLSQFTNDDFKKFIQYYLKHGHLSLRYMNNVFTWGMPYYEYIIDISNSFIDFYNKYCSTTARNLDNCFSKGILKQVIVADGKFYNEGDYNSFDINNFSKYQDKPVLTFKGKEIHTTIIINKQGSEATLTTVISNNVAMFILQKILRTINFRYKNERNKYRRNQEATPACERVIYL</sequence>
<name>A0A8S5PZV1_9CAUD</name>